<proteinExistence type="predicted"/>
<dbReference type="EMBL" id="CAJVQA010009990">
    <property type="protein sequence ID" value="CAG8691915.1"/>
    <property type="molecule type" value="Genomic_DNA"/>
</dbReference>
<comment type="caution">
    <text evidence="1">The sequence shown here is derived from an EMBL/GenBank/DDBJ whole genome shotgun (WGS) entry which is preliminary data.</text>
</comment>
<protein>
    <submittedName>
        <fullName evidence="1">19659_t:CDS:1</fullName>
    </submittedName>
</protein>
<dbReference type="OrthoDB" id="2395687at2759"/>
<dbReference type="PANTHER" id="PTHR35385:SF2">
    <property type="entry name" value="PROTEIN B, PUTATIVE-RELATED"/>
    <property type="match status" value="1"/>
</dbReference>
<accession>A0A9N9ERB5</accession>
<dbReference type="Proteomes" id="UP000789759">
    <property type="component" value="Unassembled WGS sequence"/>
</dbReference>
<feature type="non-terminal residue" evidence="1">
    <location>
        <position position="1"/>
    </location>
</feature>
<gene>
    <name evidence="1" type="ORF">CPELLU_LOCUS11345</name>
</gene>
<name>A0A9N9ERB5_9GLOM</name>
<evidence type="ECO:0000313" key="2">
    <source>
        <dbReference type="Proteomes" id="UP000789759"/>
    </source>
</evidence>
<keyword evidence="2" id="KW-1185">Reference proteome</keyword>
<evidence type="ECO:0000313" key="1">
    <source>
        <dbReference type="EMBL" id="CAG8691915.1"/>
    </source>
</evidence>
<sequence>MELILNEISYSETINMKDLNIFESIIKKVLPSNYKYFIESFKQISSHSFLGAYEMPFKASCRINILTIEESEAWLQKFIDMHKITMRETRGPRNKKQWRNQYEKYTGAKYQLSGNIEYLITQKSDPYLCIVSLHFDHNHPLKSSHVMSFCPLSNETKNKIIKLFETGHNPSSAYHTYWEQLQLNCGNDEEVLADRSTAPRKMKEVSEFNDNHKGKAWLQSYIAPEKEDPGQPLILVILTNLMICCYELQEAGELVYMDTTAGLDILNTPLIILSTSTPVGGLPLAVILTSDESTNTFTKALDILKHMIPSIAFEKDAYLVTDSELKLSDTINTGIYADNNCHNDSYSCDNVDNNKSINSDSS</sequence>
<organism evidence="1 2">
    <name type="scientific">Cetraspora pellucida</name>
    <dbReference type="NCBI Taxonomy" id="1433469"/>
    <lineage>
        <taxon>Eukaryota</taxon>
        <taxon>Fungi</taxon>
        <taxon>Fungi incertae sedis</taxon>
        <taxon>Mucoromycota</taxon>
        <taxon>Glomeromycotina</taxon>
        <taxon>Glomeromycetes</taxon>
        <taxon>Diversisporales</taxon>
        <taxon>Gigasporaceae</taxon>
        <taxon>Cetraspora</taxon>
    </lineage>
</organism>
<dbReference type="AlphaFoldDB" id="A0A9N9ERB5"/>
<reference evidence="1" key="1">
    <citation type="submission" date="2021-06" db="EMBL/GenBank/DDBJ databases">
        <authorList>
            <person name="Kallberg Y."/>
            <person name="Tangrot J."/>
            <person name="Rosling A."/>
        </authorList>
    </citation>
    <scope>NUCLEOTIDE SEQUENCE</scope>
    <source>
        <strain evidence="1">FL966</strain>
    </source>
</reference>
<dbReference type="PANTHER" id="PTHR35385">
    <property type="entry name" value="PROTEIN B, PUTATIVE-RELATED-RELATED"/>
    <property type="match status" value="1"/>
</dbReference>